<name>A0A3A3GNH0_PANTH</name>
<reference evidence="1 2" key="1">
    <citation type="submission" date="2018-09" db="EMBL/GenBank/DDBJ databases">
        <title>Paenibacillus SK2017-BO5.</title>
        <authorList>
            <person name="Piskunova J.V."/>
            <person name="Dubiley S.A."/>
            <person name="Severinov K.V."/>
        </authorList>
    </citation>
    <scope>NUCLEOTIDE SEQUENCE [LARGE SCALE GENOMIC DNA]</scope>
    <source>
        <strain evidence="1 2">BO5</strain>
    </source>
</reference>
<dbReference type="Proteomes" id="UP000266177">
    <property type="component" value="Unassembled WGS sequence"/>
</dbReference>
<sequence length="61" mass="6724">MDKRTVIAAYHRGDLTIHECAQIIGVEVTLKNWLPLLAEGERAGTVPAPVRGASKRASLWR</sequence>
<dbReference type="OrthoDB" id="2653996at2"/>
<evidence type="ECO:0000313" key="2">
    <source>
        <dbReference type="Proteomes" id="UP000266177"/>
    </source>
</evidence>
<gene>
    <name evidence="1" type="ORF">DQX05_09205</name>
</gene>
<dbReference type="RefSeq" id="WP_119792900.1">
    <property type="nucleotide sequence ID" value="NZ_QYZD01000006.1"/>
</dbReference>
<accession>A0A3A3GNH0</accession>
<organism evidence="1 2">
    <name type="scientific">Paenibacillus thiaminolyticus</name>
    <name type="common">Bacillus thiaminolyticus</name>
    <dbReference type="NCBI Taxonomy" id="49283"/>
    <lineage>
        <taxon>Bacteria</taxon>
        <taxon>Bacillati</taxon>
        <taxon>Bacillota</taxon>
        <taxon>Bacilli</taxon>
        <taxon>Bacillales</taxon>
        <taxon>Paenibacillaceae</taxon>
        <taxon>Paenibacillus</taxon>
    </lineage>
</organism>
<dbReference type="AlphaFoldDB" id="A0A3A3GNH0"/>
<dbReference type="EMBL" id="QYZD01000006">
    <property type="protein sequence ID" value="RJG24492.1"/>
    <property type="molecule type" value="Genomic_DNA"/>
</dbReference>
<protein>
    <submittedName>
        <fullName evidence="1">Molecular chaperone</fullName>
    </submittedName>
</protein>
<evidence type="ECO:0000313" key="1">
    <source>
        <dbReference type="EMBL" id="RJG24492.1"/>
    </source>
</evidence>
<proteinExistence type="predicted"/>
<comment type="caution">
    <text evidence="1">The sequence shown here is derived from an EMBL/GenBank/DDBJ whole genome shotgun (WGS) entry which is preliminary data.</text>
</comment>